<protein>
    <submittedName>
        <fullName evidence="2">Uncharacterized protein</fullName>
    </submittedName>
</protein>
<comment type="caution">
    <text evidence="2">The sequence shown here is derived from an EMBL/GenBank/DDBJ whole genome shotgun (WGS) entry which is preliminary data.</text>
</comment>
<name>A0A095SIM1_9GAMM</name>
<dbReference type="PATRIC" id="fig|1177154.3.peg.2535"/>
<proteinExistence type="predicted"/>
<evidence type="ECO:0000256" key="1">
    <source>
        <dbReference type="SAM" id="Phobius"/>
    </source>
</evidence>
<organism evidence="2 3">
    <name type="scientific">Alcanivorax nanhaiticus</name>
    <dbReference type="NCBI Taxonomy" id="1177154"/>
    <lineage>
        <taxon>Bacteria</taxon>
        <taxon>Pseudomonadati</taxon>
        <taxon>Pseudomonadota</taxon>
        <taxon>Gammaproteobacteria</taxon>
        <taxon>Oceanospirillales</taxon>
        <taxon>Alcanivoracaceae</taxon>
        <taxon>Alcanivorax</taxon>
    </lineage>
</organism>
<keyword evidence="1" id="KW-0472">Membrane</keyword>
<evidence type="ECO:0000313" key="3">
    <source>
        <dbReference type="Proteomes" id="UP000029444"/>
    </source>
</evidence>
<keyword evidence="1" id="KW-1133">Transmembrane helix</keyword>
<dbReference type="RefSeq" id="WP_035233446.1">
    <property type="nucleotide sequence ID" value="NZ_ARXV01000010.1"/>
</dbReference>
<keyword evidence="1" id="KW-0812">Transmembrane</keyword>
<feature type="transmembrane region" description="Helical" evidence="1">
    <location>
        <begin position="32"/>
        <end position="50"/>
    </location>
</feature>
<sequence>MSLITRQRLFICLVALLNLALAATLYLNGHAGAPLGVIGGALLPLAWLAGRRPDTTAVSAGEGDAHAA</sequence>
<dbReference type="Proteomes" id="UP000029444">
    <property type="component" value="Unassembled WGS sequence"/>
</dbReference>
<reference evidence="2 3" key="1">
    <citation type="submission" date="2012-09" db="EMBL/GenBank/DDBJ databases">
        <title>Genome Sequence of alkane-degrading Bacterium Alcanivorax sp. 19-m-6.</title>
        <authorList>
            <person name="Lai Q."/>
            <person name="Shao Z."/>
        </authorList>
    </citation>
    <scope>NUCLEOTIDE SEQUENCE [LARGE SCALE GENOMIC DNA]</scope>
    <source>
        <strain evidence="2 3">19-m-6</strain>
    </source>
</reference>
<dbReference type="AlphaFoldDB" id="A0A095SIM1"/>
<keyword evidence="3" id="KW-1185">Reference proteome</keyword>
<gene>
    <name evidence="2" type="ORF">Y5S_02501</name>
</gene>
<accession>A0A095SIM1</accession>
<dbReference type="STRING" id="1177154.Y5S_02501"/>
<evidence type="ECO:0000313" key="2">
    <source>
        <dbReference type="EMBL" id="KGD64199.1"/>
    </source>
</evidence>
<dbReference type="EMBL" id="ARXV01000010">
    <property type="protein sequence ID" value="KGD64199.1"/>
    <property type="molecule type" value="Genomic_DNA"/>
</dbReference>